<feature type="domain" description="DUF2268" evidence="1">
    <location>
        <begin position="64"/>
        <end position="255"/>
    </location>
</feature>
<evidence type="ECO:0000313" key="3">
    <source>
        <dbReference type="Proteomes" id="UP001178288"/>
    </source>
</evidence>
<organism evidence="2 3">
    <name type="scientific">Neobacillus novalis</name>
    <dbReference type="NCBI Taxonomy" id="220687"/>
    <lineage>
        <taxon>Bacteria</taxon>
        <taxon>Bacillati</taxon>
        <taxon>Bacillota</taxon>
        <taxon>Bacilli</taxon>
        <taxon>Bacillales</taxon>
        <taxon>Bacillaceae</taxon>
        <taxon>Neobacillus</taxon>
    </lineage>
</organism>
<dbReference type="AlphaFoldDB" id="A0AA95SDK7"/>
<reference evidence="2" key="1">
    <citation type="submission" date="2023-05" db="EMBL/GenBank/DDBJ databases">
        <title>Comparative genomics of Bacillaceae isolates and their secondary metabolite potential.</title>
        <authorList>
            <person name="Song L."/>
            <person name="Nielsen L.J."/>
            <person name="Mohite O."/>
            <person name="Xu X."/>
            <person name="Weber T."/>
            <person name="Kovacs A.T."/>
        </authorList>
    </citation>
    <scope>NUCLEOTIDE SEQUENCE</scope>
    <source>
        <strain evidence="2">XLM17</strain>
    </source>
</reference>
<dbReference type="Proteomes" id="UP001178288">
    <property type="component" value="Chromosome"/>
</dbReference>
<evidence type="ECO:0000259" key="1">
    <source>
        <dbReference type="Pfam" id="PF10026"/>
    </source>
</evidence>
<sequence>MGVIRTDQWLHDSYHKPIEICEKLIVHFGDASASEIYDYLTQYGMYYPLRNGNEVVRKLQKNKVWEIVQEENLRLQKAWEGPNIPIFIFPSDIHNRKLKQDFNGKSGLAFKDKLLLFISEDNLGNEIRALFTHEYNHVCRLSKYQKDEDDYVLLDTIILEGLAENAVRERMGEEFLAAWTSYYSNEELKKMWNNIVFPNRNILKSDITHQNILYGLRFYPKMAGYSVGYYLVKNYIEATNKTSKDLLNINPDYIAQIIR</sequence>
<dbReference type="EMBL" id="CP126114">
    <property type="protein sequence ID" value="WHY89127.1"/>
    <property type="molecule type" value="Genomic_DNA"/>
</dbReference>
<keyword evidence="3" id="KW-1185">Reference proteome</keyword>
<dbReference type="Pfam" id="PF10026">
    <property type="entry name" value="DUF2268"/>
    <property type="match status" value="1"/>
</dbReference>
<accession>A0AA95SDK7</accession>
<name>A0AA95SDK7_9BACI</name>
<proteinExistence type="predicted"/>
<dbReference type="InterPro" id="IPR018728">
    <property type="entry name" value="DUF2268"/>
</dbReference>
<dbReference type="KEGG" id="nnv:QNH39_24100"/>
<dbReference type="RefSeq" id="WP_066092461.1">
    <property type="nucleotide sequence ID" value="NZ_CP126114.1"/>
</dbReference>
<gene>
    <name evidence="2" type="ORF">QNH39_24100</name>
</gene>
<evidence type="ECO:0000313" key="2">
    <source>
        <dbReference type="EMBL" id="WHY89127.1"/>
    </source>
</evidence>
<protein>
    <submittedName>
        <fullName evidence="2">DUF2268 domain-containing protein</fullName>
    </submittedName>
</protein>